<feature type="region of interest" description="Disordered" evidence="1">
    <location>
        <begin position="317"/>
        <end position="338"/>
    </location>
</feature>
<protein>
    <submittedName>
        <fullName evidence="2">Uncharacterized protein</fullName>
    </submittedName>
</protein>
<organism evidence="2 3">
    <name type="scientific">Leucobacter iarius</name>
    <dbReference type="NCBI Taxonomy" id="333963"/>
    <lineage>
        <taxon>Bacteria</taxon>
        <taxon>Bacillati</taxon>
        <taxon>Actinomycetota</taxon>
        <taxon>Actinomycetes</taxon>
        <taxon>Micrococcales</taxon>
        <taxon>Microbacteriaceae</taxon>
        <taxon>Leucobacter</taxon>
    </lineage>
</organism>
<evidence type="ECO:0000256" key="1">
    <source>
        <dbReference type="SAM" id="MobiDB-lite"/>
    </source>
</evidence>
<dbReference type="Proteomes" id="UP001500851">
    <property type="component" value="Unassembled WGS sequence"/>
</dbReference>
<sequence>MARSARKTVARVAWACVAILVIVVGALAIANQQLISDEIEARNFTPSEQVSSLIGRLDLTPAGERVFLASKPTLDASQHFSTQCSDVSHGEQGHVLGCYSKGTIHLFGVTDKRLDGIVEVTAAHELLHAVYARMSGDEQAQMSKKLRAFYDERIKTDPGLKERMSVYDALSPSAFANELHSVLGTEVHTLPKWLEEHYAKWLGKRSAIVDDFDRYHGVFTQLQDRAKTLEKQMTTLRTSVEQRREAYNAAVAQFNTDAQSFTKRNNAYEFADDPDEFNRIRDGLTARQQQLTKDREQLESDIASYETMRTELQQLTKTSDELDQKLNSDLAPPATRPN</sequence>
<dbReference type="RefSeq" id="WP_052961345.1">
    <property type="nucleotide sequence ID" value="NZ_BAAAOB010000002.1"/>
</dbReference>
<reference evidence="2 3" key="1">
    <citation type="journal article" date="2019" name="Int. J. Syst. Evol. Microbiol.">
        <title>The Global Catalogue of Microorganisms (GCM) 10K type strain sequencing project: providing services to taxonomists for standard genome sequencing and annotation.</title>
        <authorList>
            <consortium name="The Broad Institute Genomics Platform"/>
            <consortium name="The Broad Institute Genome Sequencing Center for Infectious Disease"/>
            <person name="Wu L."/>
            <person name="Ma J."/>
        </authorList>
    </citation>
    <scope>NUCLEOTIDE SEQUENCE [LARGE SCALE GENOMIC DNA]</scope>
    <source>
        <strain evidence="2 3">JCM 14736</strain>
    </source>
</reference>
<dbReference type="EMBL" id="BAAAOB010000002">
    <property type="protein sequence ID" value="GAA1791857.1"/>
    <property type="molecule type" value="Genomic_DNA"/>
</dbReference>
<keyword evidence="3" id="KW-1185">Reference proteome</keyword>
<evidence type="ECO:0000313" key="3">
    <source>
        <dbReference type="Proteomes" id="UP001500851"/>
    </source>
</evidence>
<name>A0ABN2LKP4_9MICO</name>
<evidence type="ECO:0000313" key="2">
    <source>
        <dbReference type="EMBL" id="GAA1791857.1"/>
    </source>
</evidence>
<comment type="caution">
    <text evidence="2">The sequence shown here is derived from an EMBL/GenBank/DDBJ whole genome shotgun (WGS) entry which is preliminary data.</text>
</comment>
<gene>
    <name evidence="2" type="ORF">GCM10009768_21030</name>
</gene>
<proteinExistence type="predicted"/>
<accession>A0ABN2LKP4</accession>